<evidence type="ECO:0008006" key="4">
    <source>
        <dbReference type="Google" id="ProtNLM"/>
    </source>
</evidence>
<dbReference type="Proteomes" id="UP001280581">
    <property type="component" value="Unassembled WGS sequence"/>
</dbReference>
<comment type="caution">
    <text evidence="2">The sequence shown here is derived from an EMBL/GenBank/DDBJ whole genome shotgun (WGS) entry which is preliminary data.</text>
</comment>
<feature type="compositionally biased region" description="Polar residues" evidence="1">
    <location>
        <begin position="457"/>
        <end position="467"/>
    </location>
</feature>
<keyword evidence="3" id="KW-1185">Reference proteome</keyword>
<name>A0AAN6M4J3_9PLEO</name>
<dbReference type="PANTHER" id="PTHR35179:SF2">
    <property type="entry name" value="START DOMAIN-CONTAINING PROTEIN"/>
    <property type="match status" value="1"/>
</dbReference>
<evidence type="ECO:0000313" key="3">
    <source>
        <dbReference type="Proteomes" id="UP001280581"/>
    </source>
</evidence>
<evidence type="ECO:0000313" key="2">
    <source>
        <dbReference type="EMBL" id="KAK3216214.1"/>
    </source>
</evidence>
<gene>
    <name evidence="2" type="ORF">GRF29_8g2621774</name>
</gene>
<accession>A0AAN6M4J3</accession>
<reference evidence="2 3" key="1">
    <citation type="submission" date="2021-02" db="EMBL/GenBank/DDBJ databases">
        <title>Genome assembly of Pseudopithomyces chartarum.</title>
        <authorList>
            <person name="Jauregui R."/>
            <person name="Singh J."/>
            <person name="Voisey C."/>
        </authorList>
    </citation>
    <scope>NUCLEOTIDE SEQUENCE [LARGE SCALE GENOMIC DNA]</scope>
    <source>
        <strain evidence="2 3">AGR01</strain>
    </source>
</reference>
<dbReference type="PANTHER" id="PTHR35179">
    <property type="entry name" value="PROTEIN CBG02620"/>
    <property type="match status" value="1"/>
</dbReference>
<protein>
    <recommendedName>
        <fullName evidence="4">Geranylgeranyl pyrophosphate synthetase</fullName>
    </recommendedName>
</protein>
<evidence type="ECO:0000256" key="1">
    <source>
        <dbReference type="SAM" id="MobiDB-lite"/>
    </source>
</evidence>
<dbReference type="AlphaFoldDB" id="A0AAN6M4J3"/>
<dbReference type="EMBL" id="WVTA01000002">
    <property type="protein sequence ID" value="KAK3216214.1"/>
    <property type="molecule type" value="Genomic_DNA"/>
</dbReference>
<proteinExistence type="predicted"/>
<feature type="region of interest" description="Disordered" evidence="1">
    <location>
        <begin position="446"/>
        <end position="467"/>
    </location>
</feature>
<organism evidence="2 3">
    <name type="scientific">Pseudopithomyces chartarum</name>
    <dbReference type="NCBI Taxonomy" id="1892770"/>
    <lineage>
        <taxon>Eukaryota</taxon>
        <taxon>Fungi</taxon>
        <taxon>Dikarya</taxon>
        <taxon>Ascomycota</taxon>
        <taxon>Pezizomycotina</taxon>
        <taxon>Dothideomycetes</taxon>
        <taxon>Pleosporomycetidae</taxon>
        <taxon>Pleosporales</taxon>
        <taxon>Massarineae</taxon>
        <taxon>Didymosphaeriaceae</taxon>
        <taxon>Pseudopithomyces</taxon>
    </lineage>
</organism>
<sequence length="467" mass="51804">MANNLITVISPPRILQLDRSAESHTHHRCTWQSRPMVPPNSPFRLRKDTGHIYIAQNAARHPDSPLEPLFRALYVSHPSFDIASIDVVTDRNNIRKLLSLVNPHWSNYKREDFTIHVEVTDNTAVFCREETKTDEHIGPNEFRGYGHSFEKNCTSRQVSESTGHHRIISYCFGGLKFLVRHETDGYVGVSGTRLSLQPAGNQVAKVDDLSSVLNYLSLSPGSSKPGETVSASSKLVIRKEGQEVPLSSTLEVKTRVAHRPLAFKDVVSQLWVSQTPKLVRAYHTKGVFAVPKVEDVAVQVKAWEDQNQKDLRTLAGLIGKIRDVVKENGGKAILKYHATGDNLVFHKCGGKQMLPKDLYAKWEGRSNDEKGTGLDAKIVGQSIKEADSAAAVTIMRVLLYVRAGNQGRGLSESRSRHRAYVASYRGPQSDCIEGLNFVADICAPVKSTQHPRRSSDSLDANSDTASH</sequence>